<accession>G2QA73</accession>
<dbReference type="EMBL" id="CP003003">
    <property type="protein sequence ID" value="AEO55821.1"/>
    <property type="molecule type" value="Genomic_DNA"/>
</dbReference>
<gene>
    <name evidence="2" type="ORF">MYCTH_2300047</name>
</gene>
<dbReference type="Proteomes" id="UP000007322">
    <property type="component" value="Chromosome 2"/>
</dbReference>
<dbReference type="RefSeq" id="XP_003661066.1">
    <property type="nucleotide sequence ID" value="XM_003661018.1"/>
</dbReference>
<dbReference type="KEGG" id="mtm:MYCTH_2300047"/>
<keyword evidence="3" id="KW-1185">Reference proteome</keyword>
<feature type="compositionally biased region" description="Polar residues" evidence="1">
    <location>
        <begin position="102"/>
        <end position="114"/>
    </location>
</feature>
<feature type="compositionally biased region" description="Polar residues" evidence="1">
    <location>
        <begin position="131"/>
        <end position="143"/>
    </location>
</feature>
<reference evidence="2 3" key="1">
    <citation type="journal article" date="2011" name="Nat. Biotechnol.">
        <title>Comparative genomic analysis of the thermophilic biomass-degrading fungi Myceliophthora thermophila and Thielavia terrestris.</title>
        <authorList>
            <person name="Berka R.M."/>
            <person name="Grigoriev I.V."/>
            <person name="Otillar R."/>
            <person name="Salamov A."/>
            <person name="Grimwood J."/>
            <person name="Reid I."/>
            <person name="Ishmael N."/>
            <person name="John T."/>
            <person name="Darmond C."/>
            <person name="Moisan M.-C."/>
            <person name="Henrissat B."/>
            <person name="Coutinho P.M."/>
            <person name="Lombard V."/>
            <person name="Natvig D.O."/>
            <person name="Lindquist E."/>
            <person name="Schmutz J."/>
            <person name="Lucas S."/>
            <person name="Harris P."/>
            <person name="Powlowski J."/>
            <person name="Bellemare A."/>
            <person name="Taylor D."/>
            <person name="Butler G."/>
            <person name="de Vries R.P."/>
            <person name="Allijn I.E."/>
            <person name="van den Brink J."/>
            <person name="Ushinsky S."/>
            <person name="Storms R."/>
            <person name="Powell A.J."/>
            <person name="Paulsen I.T."/>
            <person name="Elbourne L.D.H."/>
            <person name="Baker S.E."/>
            <person name="Magnuson J."/>
            <person name="LaBoissiere S."/>
            <person name="Clutterbuck A.J."/>
            <person name="Martinez D."/>
            <person name="Wogulis M."/>
            <person name="de Leon A.L."/>
            <person name="Rey M.W."/>
            <person name="Tsang A."/>
        </authorList>
    </citation>
    <scope>NUCLEOTIDE SEQUENCE [LARGE SCALE GENOMIC DNA]</scope>
    <source>
        <strain evidence="3">ATCC 42464 / BCRC 31852 / DSM 1799</strain>
    </source>
</reference>
<dbReference type="HOGENOM" id="CLU_1397203_0_0_1"/>
<dbReference type="GeneID" id="11511728"/>
<evidence type="ECO:0000313" key="2">
    <source>
        <dbReference type="EMBL" id="AEO55821.1"/>
    </source>
</evidence>
<dbReference type="eggNOG" id="ENOG502RJD8">
    <property type="taxonomic scope" value="Eukaryota"/>
</dbReference>
<protein>
    <submittedName>
        <fullName evidence="2">Uncharacterized protein</fullName>
    </submittedName>
</protein>
<feature type="region of interest" description="Disordered" evidence="1">
    <location>
        <begin position="158"/>
        <end position="195"/>
    </location>
</feature>
<dbReference type="OMA" id="DDCSIAP"/>
<proteinExistence type="predicted"/>
<evidence type="ECO:0000313" key="3">
    <source>
        <dbReference type="Proteomes" id="UP000007322"/>
    </source>
</evidence>
<dbReference type="InParanoid" id="G2QA73"/>
<dbReference type="AlphaFoldDB" id="G2QA73"/>
<sequence>MVTTRDLEWCFLGNPKSEKRYATYHNERVFPAVGYDRVFDYFDCKEVNFLSEDTFLQGRRGNGRMRLPAGVWMTVKQGSIRFEPDDRSDGSGSRAPPPSLASGYSGSIAPSNYCPSPPRDAATFRSPARAASSSDITARSQPNPGDWEVIEEMGRHCGEPLDDRSIAPSESISSVGSRRGASQATRRYTYDYYGH</sequence>
<evidence type="ECO:0000256" key="1">
    <source>
        <dbReference type="SAM" id="MobiDB-lite"/>
    </source>
</evidence>
<dbReference type="OrthoDB" id="4588928at2759"/>
<feature type="region of interest" description="Disordered" evidence="1">
    <location>
        <begin position="78"/>
        <end position="146"/>
    </location>
</feature>
<feature type="compositionally biased region" description="Polar residues" evidence="1">
    <location>
        <begin position="168"/>
        <end position="186"/>
    </location>
</feature>
<dbReference type="VEuPathDB" id="FungiDB:MYCTH_2300047"/>
<name>G2QA73_THET4</name>
<organism evidence="2 3">
    <name type="scientific">Thermothelomyces thermophilus (strain ATCC 42464 / BCRC 31852 / DSM 1799)</name>
    <name type="common">Sporotrichum thermophile</name>
    <dbReference type="NCBI Taxonomy" id="573729"/>
    <lineage>
        <taxon>Eukaryota</taxon>
        <taxon>Fungi</taxon>
        <taxon>Dikarya</taxon>
        <taxon>Ascomycota</taxon>
        <taxon>Pezizomycotina</taxon>
        <taxon>Sordariomycetes</taxon>
        <taxon>Sordariomycetidae</taxon>
        <taxon>Sordariales</taxon>
        <taxon>Chaetomiaceae</taxon>
        <taxon>Thermothelomyces</taxon>
    </lineage>
</organism>